<evidence type="ECO:0000256" key="3">
    <source>
        <dbReference type="ARBA" id="ARBA00021007"/>
    </source>
</evidence>
<comment type="subcellular location">
    <subcellularLocation>
        <location evidence="1">Membrane</location>
    </subcellularLocation>
    <subcellularLocation>
        <location evidence="9">Mitochondrion membrane</location>
        <topology evidence="9">Multi-pass membrane protein</topology>
    </subcellularLocation>
</comment>
<feature type="transmembrane region" description="Helical" evidence="9">
    <location>
        <begin position="6"/>
        <end position="22"/>
    </location>
</feature>
<dbReference type="Pfam" id="PF00507">
    <property type="entry name" value="Oxidored_q4"/>
    <property type="match status" value="1"/>
</dbReference>
<dbReference type="GO" id="GO:0031966">
    <property type="term" value="C:mitochondrial membrane"/>
    <property type="evidence" value="ECO:0007669"/>
    <property type="project" value="UniProtKB-SubCell"/>
</dbReference>
<keyword evidence="9" id="KW-0679">Respiratory chain</keyword>
<evidence type="ECO:0000256" key="5">
    <source>
        <dbReference type="ARBA" id="ARBA00022692"/>
    </source>
</evidence>
<geneLocation type="mitochondrion" evidence="10"/>
<evidence type="ECO:0000256" key="8">
    <source>
        <dbReference type="ARBA" id="ARBA00049551"/>
    </source>
</evidence>
<evidence type="ECO:0000256" key="9">
    <source>
        <dbReference type="RuleBase" id="RU003640"/>
    </source>
</evidence>
<gene>
    <name evidence="10" type="primary">nad3</name>
</gene>
<dbReference type="InterPro" id="IPR038430">
    <property type="entry name" value="NDAH_ubi_oxred_su3_sf"/>
</dbReference>
<keyword evidence="6 9" id="KW-1133">Transmembrane helix</keyword>
<comment type="catalytic activity">
    <reaction evidence="8 9">
        <text>a ubiquinone + NADH + 5 H(+)(in) = a ubiquinol + NAD(+) + 4 H(+)(out)</text>
        <dbReference type="Rhea" id="RHEA:29091"/>
        <dbReference type="Rhea" id="RHEA-COMP:9565"/>
        <dbReference type="Rhea" id="RHEA-COMP:9566"/>
        <dbReference type="ChEBI" id="CHEBI:15378"/>
        <dbReference type="ChEBI" id="CHEBI:16389"/>
        <dbReference type="ChEBI" id="CHEBI:17976"/>
        <dbReference type="ChEBI" id="CHEBI:57540"/>
        <dbReference type="ChEBI" id="CHEBI:57945"/>
        <dbReference type="EC" id="7.1.1.2"/>
    </reaction>
</comment>
<keyword evidence="4 9" id="KW-0813">Transport</keyword>
<keyword evidence="9" id="KW-0830">Ubiquinone</keyword>
<keyword evidence="5 9" id="KW-0812">Transmembrane</keyword>
<protein>
    <recommendedName>
        <fullName evidence="3 9">NADH-ubiquinone oxidoreductase chain 3</fullName>
        <ecNumber evidence="9">7.1.1.2</ecNumber>
    </recommendedName>
</protein>
<dbReference type="InterPro" id="IPR000440">
    <property type="entry name" value="NADH_UbQ/plastoQ_OxRdtase_su3"/>
</dbReference>
<feature type="transmembrane region" description="Helical" evidence="9">
    <location>
        <begin position="84"/>
        <end position="103"/>
    </location>
</feature>
<name>A0A7R6D922_9CRUS</name>
<keyword evidence="9 10" id="KW-0496">Mitochondrion</keyword>
<dbReference type="EC" id="7.1.1.2" evidence="9"/>
<dbReference type="Gene3D" id="1.20.58.1610">
    <property type="entry name" value="NADH:ubiquinone/plastoquinone oxidoreductase, chain 3"/>
    <property type="match status" value="1"/>
</dbReference>
<dbReference type="GO" id="GO:0008137">
    <property type="term" value="F:NADH dehydrogenase (ubiquinone) activity"/>
    <property type="evidence" value="ECO:0007669"/>
    <property type="project" value="UniProtKB-UniRule"/>
</dbReference>
<proteinExistence type="inferred from homology"/>
<accession>A0A7R6D922</accession>
<comment type="function">
    <text evidence="9">Core subunit of the mitochondrial membrane respiratory chain NADH dehydrogenase (Complex I) which catalyzes electron transfer from NADH through the respiratory chain, using ubiquinone as an electron acceptor. Essential for the catalytic activity of complex I.</text>
</comment>
<sequence>MMIMLLFSFLFVFIMFLLVMILETKKKNYFSSNTSIECGFEIKMFSRPFMSIRFFMISLLFIIFDLESIFLFSSGNIFLIQNSMHYNIMMILFLLLLLLSIFLEWKNKFLEWY</sequence>
<reference evidence="10" key="1">
    <citation type="submission" date="2016-12" db="EMBL/GenBank/DDBJ databases">
        <title>A first mitochondrial genomes of three bathynellaceans (Malacostraca: Syncarida: Bathynellacea), and their phylogenetic position in Malacostraca.</title>
        <authorList>
            <person name="Song J.-H."/>
            <person name="Cho J.-L."/>
            <person name="Min G.-S."/>
        </authorList>
    </citation>
    <scope>NUCLEOTIDE SEQUENCE</scope>
    <source>
        <strain evidence="10">C</strain>
    </source>
</reference>
<dbReference type="PANTHER" id="PTHR11058">
    <property type="entry name" value="NADH-UBIQUINONE OXIDOREDUCTASE CHAIN 3"/>
    <property type="match status" value="1"/>
</dbReference>
<dbReference type="PANTHER" id="PTHR11058:SF9">
    <property type="entry name" value="NADH-UBIQUINONE OXIDOREDUCTASE CHAIN 3"/>
    <property type="match status" value="1"/>
</dbReference>
<dbReference type="GO" id="GO:0030964">
    <property type="term" value="C:NADH dehydrogenase complex"/>
    <property type="evidence" value="ECO:0007669"/>
    <property type="project" value="TreeGrafter"/>
</dbReference>
<dbReference type="EMBL" id="KY310671">
    <property type="protein sequence ID" value="ASV72594.1"/>
    <property type="molecule type" value="Genomic_DNA"/>
</dbReference>
<feature type="transmembrane region" description="Helical" evidence="9">
    <location>
        <begin position="52"/>
        <end position="72"/>
    </location>
</feature>
<keyword evidence="9" id="KW-0520">NAD</keyword>
<comment type="similarity">
    <text evidence="2 9">Belongs to the complex I subunit 3 family.</text>
</comment>
<evidence type="ECO:0000256" key="6">
    <source>
        <dbReference type="ARBA" id="ARBA00022989"/>
    </source>
</evidence>
<keyword evidence="7 9" id="KW-0472">Membrane</keyword>
<evidence type="ECO:0000256" key="2">
    <source>
        <dbReference type="ARBA" id="ARBA00008472"/>
    </source>
</evidence>
<organism evidence="10">
    <name type="scientific">Bathynella cf. rufa JHS-2017</name>
    <dbReference type="NCBI Taxonomy" id="2029186"/>
    <lineage>
        <taxon>Eukaryota</taxon>
        <taxon>Metazoa</taxon>
        <taxon>Ecdysozoa</taxon>
        <taxon>Arthropoda</taxon>
        <taxon>Crustacea</taxon>
        <taxon>Multicrustacea</taxon>
        <taxon>Malacostraca</taxon>
        <taxon>Eumalacostraca</taxon>
        <taxon>Syncarida</taxon>
        <taxon>Bathynellacea</taxon>
        <taxon>Bathynellidae</taxon>
        <taxon>Bathynella</taxon>
    </lineage>
</organism>
<keyword evidence="9" id="KW-0249">Electron transport</keyword>
<evidence type="ECO:0000313" key="10">
    <source>
        <dbReference type="EMBL" id="ASV72594.1"/>
    </source>
</evidence>
<evidence type="ECO:0000256" key="4">
    <source>
        <dbReference type="ARBA" id="ARBA00022448"/>
    </source>
</evidence>
<evidence type="ECO:0000256" key="1">
    <source>
        <dbReference type="ARBA" id="ARBA00004370"/>
    </source>
</evidence>
<dbReference type="AlphaFoldDB" id="A0A7R6D922"/>
<evidence type="ECO:0000256" key="7">
    <source>
        <dbReference type="ARBA" id="ARBA00023136"/>
    </source>
</evidence>
<keyword evidence="9" id="KW-1278">Translocase</keyword>